<gene>
    <name evidence="1" type="ORF">BOKJ2_LOCUS4558</name>
</gene>
<dbReference type="Proteomes" id="UP000614601">
    <property type="component" value="Unassembled WGS sequence"/>
</dbReference>
<evidence type="ECO:0000313" key="1">
    <source>
        <dbReference type="EMBL" id="CAD5212757.1"/>
    </source>
</evidence>
<keyword evidence="2" id="KW-1185">Reference proteome</keyword>
<comment type="caution">
    <text evidence="1">The sequence shown here is derived from an EMBL/GenBank/DDBJ whole genome shotgun (WGS) entry which is preliminary data.</text>
</comment>
<dbReference type="EMBL" id="CAJFDH010000002">
    <property type="protein sequence ID" value="CAD5212757.1"/>
    <property type="molecule type" value="Genomic_DNA"/>
</dbReference>
<dbReference type="OrthoDB" id="10615984at2759"/>
<dbReference type="Proteomes" id="UP000783686">
    <property type="component" value="Unassembled WGS sequence"/>
</dbReference>
<dbReference type="EMBL" id="CAJFCW020000002">
    <property type="protein sequence ID" value="CAG9097495.1"/>
    <property type="molecule type" value="Genomic_DNA"/>
</dbReference>
<dbReference type="AlphaFoldDB" id="A0A811KCZ7"/>
<name>A0A811KCZ7_9BILA</name>
<protein>
    <submittedName>
        <fullName evidence="1">Uncharacterized protein</fullName>
    </submittedName>
</protein>
<accession>A0A811KCZ7</accession>
<organism evidence="1 2">
    <name type="scientific">Bursaphelenchus okinawaensis</name>
    <dbReference type="NCBI Taxonomy" id="465554"/>
    <lineage>
        <taxon>Eukaryota</taxon>
        <taxon>Metazoa</taxon>
        <taxon>Ecdysozoa</taxon>
        <taxon>Nematoda</taxon>
        <taxon>Chromadorea</taxon>
        <taxon>Rhabditida</taxon>
        <taxon>Tylenchina</taxon>
        <taxon>Tylenchomorpha</taxon>
        <taxon>Aphelenchoidea</taxon>
        <taxon>Aphelenchoididae</taxon>
        <taxon>Bursaphelenchus</taxon>
    </lineage>
</organism>
<evidence type="ECO:0000313" key="2">
    <source>
        <dbReference type="Proteomes" id="UP000614601"/>
    </source>
</evidence>
<reference evidence="1" key="1">
    <citation type="submission" date="2020-09" db="EMBL/GenBank/DDBJ databases">
        <authorList>
            <person name="Kikuchi T."/>
        </authorList>
    </citation>
    <scope>NUCLEOTIDE SEQUENCE</scope>
    <source>
        <strain evidence="1">SH1</strain>
    </source>
</reference>
<proteinExistence type="predicted"/>
<sequence length="274" mass="29909">MSDVSVYSEKPSECSVEMEEQLSTGSISQYSYPPSECSVEIGGVLKNLTGPLPDFENLELSCEEMTCLSDSFEEPLQLTDYLNTAFSEVATGRDHHDDYLNTAASDVSTGRDELDDYLNTATADVLTGRERPQLTEYLNTATADVLTGRDEMDDFLNTAASEVATARGEGDVLTDKESEIGLEEHDLMTGISLGGSKGVDTALQRTDSVITGLSLDSLSEYSDYEDNYYTETNVEVDGQLGLYPQSYISKLEVENIYTPAPTALSQPNAASEYY</sequence>